<name>A0A9X2IGE9_9ACTN</name>
<accession>A0A9X2IGE9</accession>
<comment type="caution">
    <text evidence="1">The sequence shown here is derived from an EMBL/GenBank/DDBJ whole genome shotgun (WGS) entry which is preliminary data.</text>
</comment>
<evidence type="ECO:0000313" key="2">
    <source>
        <dbReference type="Proteomes" id="UP001139485"/>
    </source>
</evidence>
<organism evidence="1 2">
    <name type="scientific">Nocardioides bruguierae</name>
    <dbReference type="NCBI Taxonomy" id="2945102"/>
    <lineage>
        <taxon>Bacteria</taxon>
        <taxon>Bacillati</taxon>
        <taxon>Actinomycetota</taxon>
        <taxon>Actinomycetes</taxon>
        <taxon>Propionibacteriales</taxon>
        <taxon>Nocardioidaceae</taxon>
        <taxon>Nocardioides</taxon>
    </lineage>
</organism>
<proteinExistence type="predicted"/>
<dbReference type="EMBL" id="JAMOIL010000018">
    <property type="protein sequence ID" value="MCM0621504.1"/>
    <property type="molecule type" value="Genomic_DNA"/>
</dbReference>
<evidence type="ECO:0000313" key="1">
    <source>
        <dbReference type="EMBL" id="MCM0621504.1"/>
    </source>
</evidence>
<protein>
    <submittedName>
        <fullName evidence="1">Uncharacterized protein</fullName>
    </submittedName>
</protein>
<dbReference type="RefSeq" id="WP_250827924.1">
    <property type="nucleotide sequence ID" value="NZ_JAMOIL010000018.1"/>
</dbReference>
<dbReference type="InterPro" id="IPR009057">
    <property type="entry name" value="Homeodomain-like_sf"/>
</dbReference>
<dbReference type="AlphaFoldDB" id="A0A9X2IGE9"/>
<dbReference type="SUPFAM" id="SSF46689">
    <property type="entry name" value="Homeodomain-like"/>
    <property type="match status" value="1"/>
</dbReference>
<reference evidence="1" key="1">
    <citation type="submission" date="2022-05" db="EMBL/GenBank/DDBJ databases">
        <authorList>
            <person name="Tuo L."/>
        </authorList>
    </citation>
    <scope>NUCLEOTIDE SEQUENCE</scope>
    <source>
        <strain evidence="1">BSK12Z-4</strain>
    </source>
</reference>
<sequence>MRPLHLYGRDSDLSDTISGLLAQEGPEPPSQRRIAARLRTSPGTLAHEYGNRAGMLRRAAAVVAGDHDHDWYERARLAADRGGGLAALLPRTSEEWQHEVTWRTWCTVAVGRPAVAMALAAGHIGERRAVGGVLDIRSGGLEETAGHHAALVDLATAALVGLITRGTAPDVDTPWSPAGAAGQRLPGAEHLSLLARLEEQVREEVAS</sequence>
<gene>
    <name evidence="1" type="ORF">M8330_14515</name>
</gene>
<keyword evidence="2" id="KW-1185">Reference proteome</keyword>
<dbReference type="Gene3D" id="1.10.357.10">
    <property type="entry name" value="Tetracycline Repressor, domain 2"/>
    <property type="match status" value="1"/>
</dbReference>
<dbReference type="Proteomes" id="UP001139485">
    <property type="component" value="Unassembled WGS sequence"/>
</dbReference>